<feature type="compositionally biased region" description="Polar residues" evidence="1">
    <location>
        <begin position="135"/>
        <end position="147"/>
    </location>
</feature>
<evidence type="ECO:0000256" key="1">
    <source>
        <dbReference type="SAM" id="MobiDB-lite"/>
    </source>
</evidence>
<evidence type="ECO:0000313" key="2">
    <source>
        <dbReference type="EMBL" id="CAJ0591266.1"/>
    </source>
</evidence>
<evidence type="ECO:0008006" key="4">
    <source>
        <dbReference type="Google" id="ProtNLM"/>
    </source>
</evidence>
<dbReference type="GO" id="GO:0006355">
    <property type="term" value="P:regulation of DNA-templated transcription"/>
    <property type="evidence" value="ECO:0007669"/>
    <property type="project" value="InterPro"/>
</dbReference>
<dbReference type="PANTHER" id="PTHR13464">
    <property type="entry name" value="TRANSCRIPTIONAL REGULATOR PROTEIN HCNGP"/>
    <property type="match status" value="1"/>
</dbReference>
<feature type="region of interest" description="Disordered" evidence="1">
    <location>
        <begin position="28"/>
        <end position="194"/>
    </location>
</feature>
<dbReference type="PANTHER" id="PTHR13464:SF0">
    <property type="entry name" value="SAP30-BINDING PROTEIN"/>
    <property type="match status" value="1"/>
</dbReference>
<dbReference type="EMBL" id="CATQJL010000001">
    <property type="protein sequence ID" value="CAJ0591266.1"/>
    <property type="molecule type" value="Genomic_DNA"/>
</dbReference>
<feature type="compositionally biased region" description="Basic and acidic residues" evidence="1">
    <location>
        <begin position="35"/>
        <end position="58"/>
    </location>
</feature>
<evidence type="ECO:0000313" key="3">
    <source>
        <dbReference type="Proteomes" id="UP001176961"/>
    </source>
</evidence>
<reference evidence="2" key="1">
    <citation type="submission" date="2023-07" db="EMBL/GenBank/DDBJ databases">
        <authorList>
            <consortium name="CYATHOMIX"/>
        </authorList>
    </citation>
    <scope>NUCLEOTIDE SEQUENCE</scope>
    <source>
        <strain evidence="2">N/A</strain>
    </source>
</reference>
<comment type="caution">
    <text evidence="2">The sequence shown here is derived from an EMBL/GenBank/DDBJ whole genome shotgun (WGS) entry which is preliminary data.</text>
</comment>
<feature type="compositionally biased region" description="Basic and acidic residues" evidence="1">
    <location>
        <begin position="90"/>
        <end position="115"/>
    </location>
</feature>
<gene>
    <name evidence="2" type="ORF">CYNAS_LOCUS3249</name>
</gene>
<dbReference type="Proteomes" id="UP001176961">
    <property type="component" value="Unassembled WGS sequence"/>
</dbReference>
<keyword evidence="3" id="KW-1185">Reference proteome</keyword>
<protein>
    <recommendedName>
        <fullName evidence="4">HCNGP-like protein</fullName>
    </recommendedName>
</protein>
<dbReference type="GO" id="GO:0005634">
    <property type="term" value="C:nucleus"/>
    <property type="evidence" value="ECO:0007669"/>
    <property type="project" value="TreeGrafter"/>
</dbReference>
<dbReference type="InterPro" id="IPR012479">
    <property type="entry name" value="SAP30BP"/>
</dbReference>
<dbReference type="AlphaFoldDB" id="A0AA36DP63"/>
<feature type="region of interest" description="Disordered" evidence="1">
    <location>
        <begin position="362"/>
        <end position="383"/>
    </location>
</feature>
<feature type="compositionally biased region" description="Polar residues" evidence="1">
    <location>
        <begin position="62"/>
        <end position="71"/>
    </location>
</feature>
<name>A0AA36DP63_CYLNA</name>
<proteinExistence type="predicted"/>
<sequence length="383" mass="43063">MWYVFGVIRVHFVHYILTSIQMNTLADYGDESDEDSPRRRSHDEPPIKILISEKEYGPSRELSPQRSPEQSPRTRRNSDMMFDDGDVMFDEPRRYSSFSDHSDRSEPTEFREPPPPKRKVDHSPSPSIPTPTNTKLPQVSSAVSLVSYSGDDEGKEDAFERADRAAKNVSRPTTPPSGMVEPRPPEREDDTDDENERLIDMALEDGRNLMKQVEDSASTGSGGWTPRPYDSPLHGVEHDVDPKTAAMTQFVTRMNASLQRVDTPPHQEVSIPPAPTIECDPELVEAFCKHFERKAAGIDVNVAIQEVKDFQNPSSYEQLILTFGIDEVATLLPPNLLTVNYPKCCRYEKIAEDQRRHMEHLTAAKKSGHSGSSSSAPSVKKKS</sequence>
<dbReference type="Pfam" id="PF07818">
    <property type="entry name" value="HCNGP"/>
    <property type="match status" value="1"/>
</dbReference>
<accession>A0AA36DP63</accession>
<feature type="compositionally biased region" description="Low complexity" evidence="1">
    <location>
        <begin position="369"/>
        <end position="383"/>
    </location>
</feature>
<organism evidence="2 3">
    <name type="scientific">Cylicocyclus nassatus</name>
    <name type="common">Nematode worm</name>
    <dbReference type="NCBI Taxonomy" id="53992"/>
    <lineage>
        <taxon>Eukaryota</taxon>
        <taxon>Metazoa</taxon>
        <taxon>Ecdysozoa</taxon>
        <taxon>Nematoda</taxon>
        <taxon>Chromadorea</taxon>
        <taxon>Rhabditida</taxon>
        <taxon>Rhabditina</taxon>
        <taxon>Rhabditomorpha</taxon>
        <taxon>Strongyloidea</taxon>
        <taxon>Strongylidae</taxon>
        <taxon>Cylicocyclus</taxon>
    </lineage>
</organism>
<feature type="compositionally biased region" description="Basic and acidic residues" evidence="1">
    <location>
        <begin position="156"/>
        <end position="166"/>
    </location>
</feature>